<dbReference type="GO" id="GO:0034039">
    <property type="term" value="F:8-oxo-7,8-dihydroguanine DNA N-glycosylase activity"/>
    <property type="evidence" value="ECO:0007669"/>
    <property type="project" value="TreeGrafter"/>
</dbReference>
<dbReference type="GO" id="GO:0046872">
    <property type="term" value="F:metal ion binding"/>
    <property type="evidence" value="ECO:0007669"/>
    <property type="project" value="UniProtKB-KW"/>
</dbReference>
<dbReference type="GO" id="GO:0006284">
    <property type="term" value="P:base-excision repair"/>
    <property type="evidence" value="ECO:0007669"/>
    <property type="project" value="InterPro"/>
</dbReference>
<evidence type="ECO:0000256" key="11">
    <source>
        <dbReference type="ARBA" id="ARBA00023204"/>
    </source>
</evidence>
<dbReference type="PANTHER" id="PTHR42944:SF1">
    <property type="entry name" value="ADENINE DNA GLYCOSYLASE"/>
    <property type="match status" value="1"/>
</dbReference>
<evidence type="ECO:0000256" key="1">
    <source>
        <dbReference type="ARBA" id="ARBA00000843"/>
    </source>
</evidence>
<keyword evidence="8" id="KW-0378">Hydrolase</keyword>
<dbReference type="InterPro" id="IPR023214">
    <property type="entry name" value="HAD_sf"/>
</dbReference>
<evidence type="ECO:0000256" key="6">
    <source>
        <dbReference type="ARBA" id="ARBA00022723"/>
    </source>
</evidence>
<dbReference type="GO" id="GO:0006298">
    <property type="term" value="P:mismatch repair"/>
    <property type="evidence" value="ECO:0007669"/>
    <property type="project" value="TreeGrafter"/>
</dbReference>
<dbReference type="SMART" id="SM00478">
    <property type="entry name" value="ENDO3c"/>
    <property type="match status" value="1"/>
</dbReference>
<feature type="compositionally biased region" description="Basic and acidic residues" evidence="13">
    <location>
        <begin position="487"/>
        <end position="498"/>
    </location>
</feature>
<keyword evidence="12" id="KW-0326">Glycosidase</keyword>
<dbReference type="Gene3D" id="1.10.1670.10">
    <property type="entry name" value="Helix-hairpin-Helix base-excision DNA repair enzymes (C-terminal)"/>
    <property type="match status" value="1"/>
</dbReference>
<sequence length="802" mass="86439">MPSSGWDGSGTLDGKALAHQPAAKGGKKKETTPSISSFFKPSIKKDAPPVAPPAALVGDSAESEAAKIIPVTPYSVWISETMLQQTRVSAVIPFYNKWMASFPTVIHVAGASEDEINSHWAGLGFYRRARYLHDGAKYAVKNFKNDDGEELQKVPGIGPYTAGAIASICFGVRTPAVDGNVLRVLSRITGVATHVKGKYAGPFSQKLAEELYADGVCPAEVPSGVLNQAIMELGATYCQTKGTGIDENDPLREHYLTTRLAGDIWDFLKGGGDPEELRELAAKCTCEICGEVEGEGGTLGFLNGVIGSIDKGLPLETVKVNAHLSLPMDPPKKGKRDEIHNVLVLKRSSDGKFLMGKRPEKGLLAKQWEFPSVVSAVKTAKEGGGKDKTFTQSKYAENELQEVLQNFVGGLLRGNVGEFSSPARLTPEAGLVHIFSHIRHFMAVDFQTTDVPPGESDDIDAPPVVVGGEQKGKLELSTHTAYRWVSREENKKTEEGGKATKAAKKPKVEEKQKQKLMKMVALDMDGTLLNNGHTLSEASKAKLRELSDLGVKICLATGRSGPAVYEHVDALQLKADVPAVCYNGGMTLNFVAGEEASKAMPSATFPVPGSTVDLVLQVAKREGLLVQYYTHDTITVDPRDETHRTFIERYAKLTGATHTVVEDEYADVKGREGALKLLVMTNDPDSLKEKLEKELPGGTTLVRGSPPFFVEVLAPNVCKGGTLRKLCEKIGIGMEDTVAFGDGDNDIDMIRDVGCGIVMVNGRDVVKEVAKRVTEFTNEEDGVAKMLSLLQEEGVLPGFSKS</sequence>
<dbReference type="NCBIfam" id="TIGR00099">
    <property type="entry name" value="Cof-subfamily"/>
    <property type="match status" value="1"/>
</dbReference>
<dbReference type="Pfam" id="PF08282">
    <property type="entry name" value="Hydrolase_3"/>
    <property type="match status" value="1"/>
</dbReference>
<evidence type="ECO:0000256" key="8">
    <source>
        <dbReference type="ARBA" id="ARBA00022801"/>
    </source>
</evidence>
<proteinExistence type="inferred from homology"/>
<dbReference type="InterPro" id="IPR011257">
    <property type="entry name" value="DNA_glycosylase"/>
</dbReference>
<dbReference type="GO" id="GO:0000701">
    <property type="term" value="F:purine-specific mismatch base pair DNA N-glycosylase activity"/>
    <property type="evidence" value="ECO:0007669"/>
    <property type="project" value="UniProtKB-EC"/>
</dbReference>
<dbReference type="InterPro" id="IPR000150">
    <property type="entry name" value="Cof"/>
</dbReference>
<dbReference type="EMBL" id="BRXZ01000266">
    <property type="protein sequence ID" value="GMI08452.1"/>
    <property type="molecule type" value="Genomic_DNA"/>
</dbReference>
<dbReference type="CDD" id="cd00056">
    <property type="entry name" value="ENDO3c"/>
    <property type="match status" value="1"/>
</dbReference>
<dbReference type="Proteomes" id="UP001165082">
    <property type="component" value="Unassembled WGS sequence"/>
</dbReference>
<dbReference type="Gene3D" id="3.90.79.10">
    <property type="entry name" value="Nucleoside Triphosphate Pyrophosphohydrolase"/>
    <property type="match status" value="1"/>
</dbReference>
<dbReference type="SFLD" id="SFLDS00003">
    <property type="entry name" value="Haloacid_Dehalogenase"/>
    <property type="match status" value="1"/>
</dbReference>
<dbReference type="SFLD" id="SFLDG01140">
    <property type="entry name" value="C2.B:_Phosphomannomutase_and_P"/>
    <property type="match status" value="1"/>
</dbReference>
<dbReference type="PANTHER" id="PTHR42944">
    <property type="entry name" value="ADENINE DNA GLYCOSYLASE"/>
    <property type="match status" value="1"/>
</dbReference>
<comment type="caution">
    <text evidence="15">The sequence shown here is derived from an EMBL/GenBank/DDBJ whole genome shotgun (WGS) entry which is preliminary data.</text>
</comment>
<evidence type="ECO:0000256" key="13">
    <source>
        <dbReference type="SAM" id="MobiDB-lite"/>
    </source>
</evidence>
<evidence type="ECO:0000256" key="3">
    <source>
        <dbReference type="ARBA" id="ARBA00008343"/>
    </source>
</evidence>
<keyword evidence="9" id="KW-0408">Iron</keyword>
<feature type="compositionally biased region" description="Low complexity" evidence="13">
    <location>
        <begin position="32"/>
        <end position="41"/>
    </location>
</feature>
<dbReference type="AlphaFoldDB" id="A0A9W7CL34"/>
<dbReference type="Pfam" id="PF00633">
    <property type="entry name" value="HHH"/>
    <property type="match status" value="1"/>
</dbReference>
<dbReference type="OrthoDB" id="27226at2759"/>
<dbReference type="InterPro" id="IPR003265">
    <property type="entry name" value="HhH-GPD_domain"/>
</dbReference>
<feature type="domain" description="HhH-GPD" evidence="14">
    <location>
        <begin position="82"/>
        <end position="236"/>
    </location>
</feature>
<dbReference type="InterPro" id="IPR023170">
    <property type="entry name" value="HhH_base_excis_C"/>
</dbReference>
<dbReference type="EC" id="3.2.2.31" evidence="4"/>
<comment type="catalytic activity">
    <reaction evidence="1">
        <text>Hydrolyzes free adenine bases from 7,8-dihydro-8-oxoguanine:adenine mismatched double-stranded DNA, leaving an apurinic site.</text>
        <dbReference type="EC" id="3.2.2.31"/>
    </reaction>
</comment>
<dbReference type="SUPFAM" id="SSF55811">
    <property type="entry name" value="Nudix"/>
    <property type="match status" value="1"/>
</dbReference>
<evidence type="ECO:0000256" key="10">
    <source>
        <dbReference type="ARBA" id="ARBA00023014"/>
    </source>
</evidence>
<dbReference type="SUPFAM" id="SSF48150">
    <property type="entry name" value="DNA-glycosylase"/>
    <property type="match status" value="1"/>
</dbReference>
<keyword evidence="10" id="KW-0411">Iron-sulfur</keyword>
<reference evidence="15" key="1">
    <citation type="submission" date="2022-07" db="EMBL/GenBank/DDBJ databases">
        <title>Genome analysis of Parmales, a sister group of diatoms, reveals the evolutionary specialization of diatoms from phago-mixotrophs to photoautotrophs.</title>
        <authorList>
            <person name="Ban H."/>
            <person name="Sato S."/>
            <person name="Yoshikawa S."/>
            <person name="Kazumasa Y."/>
            <person name="Nakamura Y."/>
            <person name="Ichinomiya M."/>
            <person name="Saitoh K."/>
            <person name="Sato N."/>
            <person name="Blanc-Mathieu R."/>
            <person name="Endo H."/>
            <person name="Kuwata A."/>
            <person name="Ogata H."/>
        </authorList>
    </citation>
    <scope>NUCLEOTIDE SEQUENCE</scope>
</reference>
<accession>A0A9W7CL34</accession>
<protein>
    <recommendedName>
        <fullName evidence="5">Adenine DNA glycosylase</fullName>
        <ecNumber evidence="4">3.2.2.31</ecNumber>
    </recommendedName>
</protein>
<dbReference type="GO" id="GO:0035485">
    <property type="term" value="F:adenine/guanine mispair binding"/>
    <property type="evidence" value="ECO:0007669"/>
    <property type="project" value="TreeGrafter"/>
</dbReference>
<evidence type="ECO:0000256" key="5">
    <source>
        <dbReference type="ARBA" id="ARBA00022023"/>
    </source>
</evidence>
<evidence type="ECO:0000256" key="7">
    <source>
        <dbReference type="ARBA" id="ARBA00022763"/>
    </source>
</evidence>
<keyword evidence="11" id="KW-0234">DNA repair</keyword>
<dbReference type="Pfam" id="PF00730">
    <property type="entry name" value="HhH-GPD"/>
    <property type="match status" value="1"/>
</dbReference>
<dbReference type="GO" id="GO:0032357">
    <property type="term" value="F:oxidized purine DNA binding"/>
    <property type="evidence" value="ECO:0007669"/>
    <property type="project" value="TreeGrafter"/>
</dbReference>
<feature type="region of interest" description="Disordered" evidence="13">
    <location>
        <begin position="1"/>
        <end position="54"/>
    </location>
</feature>
<evidence type="ECO:0000256" key="9">
    <source>
        <dbReference type="ARBA" id="ARBA00023004"/>
    </source>
</evidence>
<evidence type="ECO:0000313" key="16">
    <source>
        <dbReference type="Proteomes" id="UP001165082"/>
    </source>
</evidence>
<dbReference type="InterPro" id="IPR044298">
    <property type="entry name" value="MIG/MutY"/>
</dbReference>
<dbReference type="GO" id="GO:0005634">
    <property type="term" value="C:nucleus"/>
    <property type="evidence" value="ECO:0007669"/>
    <property type="project" value="TreeGrafter"/>
</dbReference>
<dbReference type="Gene3D" id="3.30.1240.10">
    <property type="match status" value="1"/>
</dbReference>
<keyword evidence="6" id="KW-0479">Metal-binding</keyword>
<evidence type="ECO:0000256" key="4">
    <source>
        <dbReference type="ARBA" id="ARBA00012045"/>
    </source>
</evidence>
<organism evidence="15 16">
    <name type="scientific">Triparma retinervis</name>
    <dbReference type="NCBI Taxonomy" id="2557542"/>
    <lineage>
        <taxon>Eukaryota</taxon>
        <taxon>Sar</taxon>
        <taxon>Stramenopiles</taxon>
        <taxon>Ochrophyta</taxon>
        <taxon>Bolidophyceae</taxon>
        <taxon>Parmales</taxon>
        <taxon>Triparmaceae</taxon>
        <taxon>Triparma</taxon>
    </lineage>
</organism>
<comment type="cofactor">
    <cofactor evidence="2">
        <name>[4Fe-4S] cluster</name>
        <dbReference type="ChEBI" id="CHEBI:49883"/>
    </cofactor>
</comment>
<dbReference type="PROSITE" id="PS01229">
    <property type="entry name" value="COF_2"/>
    <property type="match status" value="1"/>
</dbReference>
<dbReference type="SUPFAM" id="SSF56784">
    <property type="entry name" value="HAD-like"/>
    <property type="match status" value="1"/>
</dbReference>
<dbReference type="Gene3D" id="1.10.340.30">
    <property type="entry name" value="Hypothetical protein, domain 2"/>
    <property type="match status" value="1"/>
</dbReference>
<gene>
    <name evidence="15" type="ORF">TrRE_jg6036</name>
</gene>
<evidence type="ECO:0000259" key="14">
    <source>
        <dbReference type="SMART" id="SM00478"/>
    </source>
</evidence>
<dbReference type="InterPro" id="IPR015797">
    <property type="entry name" value="NUDIX_hydrolase-like_dom_sf"/>
</dbReference>
<name>A0A9W7CL34_9STRA</name>
<evidence type="ECO:0000313" key="15">
    <source>
        <dbReference type="EMBL" id="GMI08452.1"/>
    </source>
</evidence>
<evidence type="ECO:0000256" key="12">
    <source>
        <dbReference type="ARBA" id="ARBA00023295"/>
    </source>
</evidence>
<dbReference type="InterPro" id="IPR036412">
    <property type="entry name" value="HAD-like_sf"/>
</dbReference>
<evidence type="ECO:0000256" key="2">
    <source>
        <dbReference type="ARBA" id="ARBA00001966"/>
    </source>
</evidence>
<keyword evidence="16" id="KW-1185">Reference proteome</keyword>
<comment type="similarity">
    <text evidence="3">Belongs to the Nth/MutY family.</text>
</comment>
<dbReference type="CDD" id="cd07516">
    <property type="entry name" value="HAD_Pase"/>
    <property type="match status" value="1"/>
</dbReference>
<dbReference type="InterPro" id="IPR000445">
    <property type="entry name" value="HhH_motif"/>
</dbReference>
<feature type="region of interest" description="Disordered" evidence="13">
    <location>
        <begin position="487"/>
        <end position="510"/>
    </location>
</feature>
<keyword evidence="7" id="KW-0227">DNA damage</keyword>
<dbReference type="GO" id="GO:0051536">
    <property type="term" value="F:iron-sulfur cluster binding"/>
    <property type="evidence" value="ECO:0007669"/>
    <property type="project" value="UniProtKB-KW"/>
</dbReference>
<dbReference type="Gene3D" id="3.40.50.1000">
    <property type="entry name" value="HAD superfamily/HAD-like"/>
    <property type="match status" value="1"/>
</dbReference>